<organism evidence="17 18">
    <name type="scientific">Trypanosoma cruzi</name>
    <dbReference type="NCBI Taxonomy" id="5693"/>
    <lineage>
        <taxon>Eukaryota</taxon>
        <taxon>Discoba</taxon>
        <taxon>Euglenozoa</taxon>
        <taxon>Kinetoplastea</taxon>
        <taxon>Metakinetoplastina</taxon>
        <taxon>Trypanosomatida</taxon>
        <taxon>Trypanosomatidae</taxon>
        <taxon>Trypanosoma</taxon>
        <taxon>Schizotrypanum</taxon>
    </lineage>
</organism>
<dbReference type="GO" id="GO:0005509">
    <property type="term" value="F:calcium ion binding"/>
    <property type="evidence" value="ECO:0007669"/>
    <property type="project" value="InterPro"/>
</dbReference>
<dbReference type="InterPro" id="IPR018247">
    <property type="entry name" value="EF_Hand_1_Ca_BS"/>
</dbReference>
<dbReference type="GO" id="GO:0051560">
    <property type="term" value="P:mitochondrial calcium ion homeostasis"/>
    <property type="evidence" value="ECO:0007669"/>
    <property type="project" value="TreeGrafter"/>
</dbReference>
<dbReference type="VEuPathDB" id="TriTrypDB:BCY84_17359"/>
<evidence type="ECO:0000256" key="5">
    <source>
        <dbReference type="ARBA" id="ARBA00022723"/>
    </source>
</evidence>
<keyword evidence="10" id="KW-0406">Ion transport</keyword>
<evidence type="ECO:0000256" key="15">
    <source>
        <dbReference type="SAM" id="Phobius"/>
    </source>
</evidence>
<dbReference type="Gene3D" id="1.10.238.10">
    <property type="entry name" value="EF-hand"/>
    <property type="match status" value="2"/>
</dbReference>
<dbReference type="Proteomes" id="UP000583944">
    <property type="component" value="Unassembled WGS sequence"/>
</dbReference>
<sequence>MAATRRISSAVTATAGLLLGGGGVFVAYNWWRNPVSAKDSLGQCFAFKALNQKDPRARFHFYATRNADGSEELDPAGLIACLCLLDEESRQSLESGGDNHLPPHVRQRLEHVFQLMDINHDSSFSYEEFCILLTLLSARREHLEMAFGVFDRDEDGRLSGHEFLYMLNALMVDPAVLFLNVQPSLTRQQRMAYPTPGASPTPITDGSGDSKKKHMSASAAARDALLASPLAEHFFGTHGEKCISFDEFWSMLREIRREVWTLEFGLHDPRNTGFITLQDLQQIIFRRNSNEIPMGVMEKHFSHVEGNPDERTMKCVEKEFVSFEFYLKVFDFLSECDAVAHGMNLLLRAKLPEVLTTPLEQQQQQQRQPPESKTRMLDTSLLNRDEYEVDSAEFYRVLEACKGLSHLTREDADCLVRIFDLDRSGKLSPIEFAHACELRAKFFTSREPRFNEPQQNVVQRFMTCMQQLK</sequence>
<evidence type="ECO:0000256" key="2">
    <source>
        <dbReference type="ARBA" id="ARBA00004569"/>
    </source>
</evidence>
<proteinExistence type="inferred from homology"/>
<comment type="similarity">
    <text evidence="13">Belongs to the MICU1 family. MICU1 subfamily.</text>
</comment>
<dbReference type="InterPro" id="IPR039800">
    <property type="entry name" value="MICU1/2/3"/>
</dbReference>
<feature type="region of interest" description="Disordered" evidence="14">
    <location>
        <begin position="191"/>
        <end position="214"/>
    </location>
</feature>
<dbReference type="PANTHER" id="PTHR12294">
    <property type="entry name" value="EF HAND DOMAIN FAMILY A1,A2-RELATED"/>
    <property type="match status" value="1"/>
</dbReference>
<evidence type="ECO:0000256" key="3">
    <source>
        <dbReference type="ARBA" id="ARBA00022448"/>
    </source>
</evidence>
<protein>
    <submittedName>
        <fullName evidence="17">Present in the outer mitochondrial membrane proteome 33</fullName>
    </submittedName>
</protein>
<gene>
    <name evidence="17" type="ORF">ECC02_005779</name>
</gene>
<keyword evidence="15" id="KW-1133">Transmembrane helix</keyword>
<evidence type="ECO:0000313" key="18">
    <source>
        <dbReference type="Proteomes" id="UP000583944"/>
    </source>
</evidence>
<feature type="domain" description="EF-hand" evidence="16">
    <location>
        <begin position="138"/>
        <end position="173"/>
    </location>
</feature>
<accession>A0A7J6Y391</accession>
<evidence type="ECO:0000256" key="14">
    <source>
        <dbReference type="SAM" id="MobiDB-lite"/>
    </source>
</evidence>
<dbReference type="PANTHER" id="PTHR12294:SF1">
    <property type="entry name" value="CALCIUM UPTAKE PROTEIN 1, MITOCHONDRIAL"/>
    <property type="match status" value="1"/>
</dbReference>
<dbReference type="VEuPathDB" id="TriTrypDB:ECC02_005779"/>
<evidence type="ECO:0000256" key="10">
    <source>
        <dbReference type="ARBA" id="ARBA00023065"/>
    </source>
</evidence>
<keyword evidence="11" id="KW-0496">Mitochondrion</keyword>
<dbReference type="PROSITE" id="PS50222">
    <property type="entry name" value="EF_HAND_2"/>
    <property type="match status" value="2"/>
</dbReference>
<dbReference type="EMBL" id="JABDHM010000040">
    <property type="protein sequence ID" value="KAF5221211.1"/>
    <property type="molecule type" value="Genomic_DNA"/>
</dbReference>
<dbReference type="GO" id="GO:0036444">
    <property type="term" value="P:calcium import into the mitochondrion"/>
    <property type="evidence" value="ECO:0007669"/>
    <property type="project" value="TreeGrafter"/>
</dbReference>
<comment type="caution">
    <text evidence="17">The sequence shown here is derived from an EMBL/GenBank/DDBJ whole genome shotgun (WGS) entry which is preliminary data.</text>
</comment>
<keyword evidence="8" id="KW-0106">Calcium</keyword>
<evidence type="ECO:0000256" key="6">
    <source>
        <dbReference type="ARBA" id="ARBA00022737"/>
    </source>
</evidence>
<comment type="subcellular location">
    <subcellularLocation>
        <location evidence="1">Mitochondrion inner membrane</location>
    </subcellularLocation>
    <subcellularLocation>
        <location evidence="2">Mitochondrion intermembrane space</location>
    </subcellularLocation>
</comment>
<feature type="domain" description="EF-hand" evidence="16">
    <location>
        <begin position="407"/>
        <end position="442"/>
    </location>
</feature>
<reference evidence="17 18" key="1">
    <citation type="journal article" date="2019" name="Genome Biol. Evol.">
        <title>Nanopore Sequencing Significantly Improves Genome Assembly of the Protozoan Parasite Trypanosoma cruzi.</title>
        <authorList>
            <person name="Diaz-Viraque F."/>
            <person name="Pita S."/>
            <person name="Greif G."/>
            <person name="de Souza R.C.M."/>
            <person name="Iraola G."/>
            <person name="Robello C."/>
        </authorList>
    </citation>
    <scope>NUCLEOTIDE SEQUENCE [LARGE SCALE GENOMIC DNA]</scope>
    <source>
        <strain evidence="17 18">Berenice</strain>
    </source>
</reference>
<dbReference type="SUPFAM" id="SSF47473">
    <property type="entry name" value="EF-hand"/>
    <property type="match status" value="3"/>
</dbReference>
<evidence type="ECO:0000256" key="9">
    <source>
        <dbReference type="ARBA" id="ARBA00022946"/>
    </source>
</evidence>
<dbReference type="PROSITE" id="PS00018">
    <property type="entry name" value="EF_HAND_1"/>
    <property type="match status" value="2"/>
</dbReference>
<keyword evidence="4" id="KW-0109">Calcium transport</keyword>
<dbReference type="AlphaFoldDB" id="A0A7J6Y391"/>
<keyword evidence="7" id="KW-0999">Mitochondrion inner membrane</keyword>
<dbReference type="GO" id="GO:0005758">
    <property type="term" value="C:mitochondrial intermembrane space"/>
    <property type="evidence" value="ECO:0007669"/>
    <property type="project" value="UniProtKB-SubCell"/>
</dbReference>
<evidence type="ECO:0000259" key="16">
    <source>
        <dbReference type="PROSITE" id="PS50222"/>
    </source>
</evidence>
<dbReference type="Pfam" id="PF13833">
    <property type="entry name" value="EF-hand_8"/>
    <property type="match status" value="1"/>
</dbReference>
<evidence type="ECO:0000256" key="11">
    <source>
        <dbReference type="ARBA" id="ARBA00023128"/>
    </source>
</evidence>
<evidence type="ECO:0000313" key="17">
    <source>
        <dbReference type="EMBL" id="KAF5221211.1"/>
    </source>
</evidence>
<evidence type="ECO:0000256" key="13">
    <source>
        <dbReference type="ARBA" id="ARBA00038333"/>
    </source>
</evidence>
<evidence type="ECO:0000256" key="8">
    <source>
        <dbReference type="ARBA" id="ARBA00022837"/>
    </source>
</evidence>
<dbReference type="InterPro" id="IPR011992">
    <property type="entry name" value="EF-hand-dom_pair"/>
</dbReference>
<evidence type="ECO:0000256" key="7">
    <source>
        <dbReference type="ARBA" id="ARBA00022792"/>
    </source>
</evidence>
<dbReference type="SMART" id="SM00054">
    <property type="entry name" value="EFh"/>
    <property type="match status" value="3"/>
</dbReference>
<keyword evidence="15" id="KW-0812">Transmembrane</keyword>
<evidence type="ECO:0000256" key="4">
    <source>
        <dbReference type="ARBA" id="ARBA00022568"/>
    </source>
</evidence>
<evidence type="ECO:0000256" key="1">
    <source>
        <dbReference type="ARBA" id="ARBA00004273"/>
    </source>
</evidence>
<keyword evidence="9" id="KW-0809">Transit peptide</keyword>
<dbReference type="InterPro" id="IPR002048">
    <property type="entry name" value="EF_hand_dom"/>
</dbReference>
<feature type="transmembrane region" description="Helical" evidence="15">
    <location>
        <begin position="7"/>
        <end position="31"/>
    </location>
</feature>
<dbReference type="CDD" id="cd00051">
    <property type="entry name" value="EFh"/>
    <property type="match status" value="1"/>
</dbReference>
<keyword evidence="12 15" id="KW-0472">Membrane</keyword>
<evidence type="ECO:0000256" key="12">
    <source>
        <dbReference type="ARBA" id="ARBA00023136"/>
    </source>
</evidence>
<dbReference type="Pfam" id="PF13202">
    <property type="entry name" value="EF-hand_5"/>
    <property type="match status" value="1"/>
</dbReference>
<name>A0A7J6Y391_TRYCR</name>
<dbReference type="GO" id="GO:1990246">
    <property type="term" value="C:uniplex complex"/>
    <property type="evidence" value="ECO:0007669"/>
    <property type="project" value="TreeGrafter"/>
</dbReference>
<keyword evidence="3" id="KW-0813">Transport</keyword>
<keyword evidence="5" id="KW-0479">Metal-binding</keyword>
<keyword evidence="6" id="KW-0677">Repeat</keyword>